<keyword evidence="1" id="KW-0560">Oxidoreductase</keyword>
<evidence type="ECO:0000259" key="2">
    <source>
        <dbReference type="Pfam" id="PF01266"/>
    </source>
</evidence>
<dbReference type="SUPFAM" id="SSF51905">
    <property type="entry name" value="FAD/NAD(P)-binding domain"/>
    <property type="match status" value="1"/>
</dbReference>
<dbReference type="PANTHER" id="PTHR13847">
    <property type="entry name" value="SARCOSINE DEHYDROGENASE-RELATED"/>
    <property type="match status" value="1"/>
</dbReference>
<reference evidence="3 4" key="1">
    <citation type="journal article" date="2019" name="Int. J. Syst. Evol. Microbiol.">
        <title>The Global Catalogue of Microorganisms (GCM) 10K type strain sequencing project: providing services to taxonomists for standard genome sequencing and annotation.</title>
        <authorList>
            <consortium name="The Broad Institute Genomics Platform"/>
            <consortium name="The Broad Institute Genome Sequencing Center for Infectious Disease"/>
            <person name="Wu L."/>
            <person name="Ma J."/>
        </authorList>
    </citation>
    <scope>NUCLEOTIDE SEQUENCE [LARGE SCALE GENOMIC DNA]</scope>
    <source>
        <strain evidence="3 4">JCM 13250</strain>
    </source>
</reference>
<organism evidence="3 4">
    <name type="scientific">Luedemannella flava</name>
    <dbReference type="NCBI Taxonomy" id="349316"/>
    <lineage>
        <taxon>Bacteria</taxon>
        <taxon>Bacillati</taxon>
        <taxon>Actinomycetota</taxon>
        <taxon>Actinomycetes</taxon>
        <taxon>Micromonosporales</taxon>
        <taxon>Micromonosporaceae</taxon>
        <taxon>Luedemannella</taxon>
    </lineage>
</organism>
<protein>
    <submittedName>
        <fullName evidence="3">FAD-dependent oxidoreductase</fullName>
    </submittedName>
</protein>
<sequence length="381" mass="38883">MTSDAVVVGAGIVGAACAFYLSRAGLRVTVLERGAVAGGTSGSGEGNLLVSDKEPGPELALAVRSNALWRALGADVGGPRFELEDKGGVMVASSAAAMSGLASLALHQREYGVSARPLDAGELREVEPHLAPGFAGGALYPQDMQVQPMLATATLLAESGATVHCGVEVTGLRRAEGRVVGVETASGTVFATPTVVNAAGTWAGSVFARDGVQVPIAPRRGFILVTEPLPPLIRHKVYDAEYLANVASDDAGLQASAVVEGTAAGTVLIGSTRERVGFDRTFSLPALRLLARNALRLFPFLAGVNVLRAYRGFRPYSPDHLPVIGADPQVAGLWHACGHEGAGIGLAPATGELIAALVTGGASAVDPVPFDPARFVGLGGN</sequence>
<proteinExistence type="predicted"/>
<evidence type="ECO:0000256" key="1">
    <source>
        <dbReference type="ARBA" id="ARBA00023002"/>
    </source>
</evidence>
<dbReference type="Pfam" id="PF01266">
    <property type="entry name" value="DAO"/>
    <property type="match status" value="1"/>
</dbReference>
<dbReference type="SUPFAM" id="SSF54373">
    <property type="entry name" value="FAD-linked reductases, C-terminal domain"/>
    <property type="match status" value="1"/>
</dbReference>
<evidence type="ECO:0000313" key="4">
    <source>
        <dbReference type="Proteomes" id="UP001500218"/>
    </source>
</evidence>
<dbReference type="Gene3D" id="3.50.50.60">
    <property type="entry name" value="FAD/NAD(P)-binding domain"/>
    <property type="match status" value="1"/>
</dbReference>
<name>A0ABN2LIF7_9ACTN</name>
<comment type="caution">
    <text evidence="3">The sequence shown here is derived from an EMBL/GenBank/DDBJ whole genome shotgun (WGS) entry which is preliminary data.</text>
</comment>
<dbReference type="InterPro" id="IPR036188">
    <property type="entry name" value="FAD/NAD-bd_sf"/>
</dbReference>
<dbReference type="PANTHER" id="PTHR13847:SF287">
    <property type="entry name" value="FAD-DEPENDENT OXIDOREDUCTASE DOMAIN-CONTAINING PROTEIN 1"/>
    <property type="match status" value="1"/>
</dbReference>
<dbReference type="InterPro" id="IPR006076">
    <property type="entry name" value="FAD-dep_OxRdtase"/>
</dbReference>
<gene>
    <name evidence="3" type="ORF">GCM10009682_09020</name>
</gene>
<dbReference type="EMBL" id="BAAALT010000016">
    <property type="protein sequence ID" value="GAA1789144.1"/>
    <property type="molecule type" value="Genomic_DNA"/>
</dbReference>
<feature type="domain" description="FAD dependent oxidoreductase" evidence="2">
    <location>
        <begin position="4"/>
        <end position="357"/>
    </location>
</feature>
<keyword evidence="4" id="KW-1185">Reference proteome</keyword>
<evidence type="ECO:0000313" key="3">
    <source>
        <dbReference type="EMBL" id="GAA1789144.1"/>
    </source>
</evidence>
<dbReference type="Proteomes" id="UP001500218">
    <property type="component" value="Unassembled WGS sequence"/>
</dbReference>
<dbReference type="Gene3D" id="3.30.9.10">
    <property type="entry name" value="D-Amino Acid Oxidase, subunit A, domain 2"/>
    <property type="match status" value="1"/>
</dbReference>
<dbReference type="RefSeq" id="WP_344126515.1">
    <property type="nucleotide sequence ID" value="NZ_BAAALT010000016.1"/>
</dbReference>
<dbReference type="PRINTS" id="PR00469">
    <property type="entry name" value="PNDRDTASEII"/>
</dbReference>
<accession>A0ABN2LIF7</accession>